<reference evidence="2" key="1">
    <citation type="journal article" date="2023" name="GigaByte">
        <title>Genome assembly of the bearded iris, Iris pallida Lam.</title>
        <authorList>
            <person name="Bruccoleri R.E."/>
            <person name="Oakeley E.J."/>
            <person name="Faust A.M.E."/>
            <person name="Altorfer M."/>
            <person name="Dessus-Babus S."/>
            <person name="Burckhardt D."/>
            <person name="Oertli M."/>
            <person name="Naumann U."/>
            <person name="Petersen F."/>
            <person name="Wong J."/>
        </authorList>
    </citation>
    <scope>NUCLEOTIDE SEQUENCE</scope>
    <source>
        <strain evidence="2">GSM-AAB239-AS_SAM_17_03QT</strain>
    </source>
</reference>
<name>A0AAX6F043_IRIPA</name>
<evidence type="ECO:0000313" key="3">
    <source>
        <dbReference type="Proteomes" id="UP001140949"/>
    </source>
</evidence>
<protein>
    <submittedName>
        <fullName evidence="2">Uncharacterized protein</fullName>
    </submittedName>
</protein>
<proteinExistence type="predicted"/>
<feature type="region of interest" description="Disordered" evidence="1">
    <location>
        <begin position="1"/>
        <end position="31"/>
    </location>
</feature>
<gene>
    <name evidence="2" type="ORF">M6B38_162640</name>
</gene>
<keyword evidence="3" id="KW-1185">Reference proteome</keyword>
<dbReference type="Proteomes" id="UP001140949">
    <property type="component" value="Unassembled WGS sequence"/>
</dbReference>
<dbReference type="AlphaFoldDB" id="A0AAX6F043"/>
<evidence type="ECO:0000313" key="2">
    <source>
        <dbReference type="EMBL" id="KAJ6809674.1"/>
    </source>
</evidence>
<sequence>MAKSGEWPCNKVMKSSRIGSTKRQGVSTQGGRIDSSFYSFMPKSEYIIVCKVNLSTPRAWSDRKINRSVSRTLVRTIEMKRASYARVAMEHWISQRRAPRCASRKNVG</sequence>
<accession>A0AAX6F043</accession>
<reference evidence="2" key="2">
    <citation type="submission" date="2023-04" db="EMBL/GenBank/DDBJ databases">
        <authorList>
            <person name="Bruccoleri R.E."/>
            <person name="Oakeley E.J."/>
            <person name="Faust A.-M."/>
            <person name="Dessus-Babus S."/>
            <person name="Altorfer M."/>
            <person name="Burckhardt D."/>
            <person name="Oertli M."/>
            <person name="Naumann U."/>
            <person name="Petersen F."/>
            <person name="Wong J."/>
        </authorList>
    </citation>
    <scope>NUCLEOTIDE SEQUENCE</scope>
    <source>
        <strain evidence="2">GSM-AAB239-AS_SAM_17_03QT</strain>
        <tissue evidence="2">Leaf</tissue>
    </source>
</reference>
<evidence type="ECO:0000256" key="1">
    <source>
        <dbReference type="SAM" id="MobiDB-lite"/>
    </source>
</evidence>
<feature type="compositionally biased region" description="Polar residues" evidence="1">
    <location>
        <begin position="17"/>
        <end position="30"/>
    </location>
</feature>
<comment type="caution">
    <text evidence="2">The sequence shown here is derived from an EMBL/GenBank/DDBJ whole genome shotgun (WGS) entry which is preliminary data.</text>
</comment>
<organism evidence="2 3">
    <name type="scientific">Iris pallida</name>
    <name type="common">Sweet iris</name>
    <dbReference type="NCBI Taxonomy" id="29817"/>
    <lineage>
        <taxon>Eukaryota</taxon>
        <taxon>Viridiplantae</taxon>
        <taxon>Streptophyta</taxon>
        <taxon>Embryophyta</taxon>
        <taxon>Tracheophyta</taxon>
        <taxon>Spermatophyta</taxon>
        <taxon>Magnoliopsida</taxon>
        <taxon>Liliopsida</taxon>
        <taxon>Asparagales</taxon>
        <taxon>Iridaceae</taxon>
        <taxon>Iridoideae</taxon>
        <taxon>Irideae</taxon>
        <taxon>Iris</taxon>
    </lineage>
</organism>
<dbReference type="EMBL" id="JANAVB010033015">
    <property type="protein sequence ID" value="KAJ6809674.1"/>
    <property type="molecule type" value="Genomic_DNA"/>
</dbReference>